<keyword evidence="2" id="KW-0333">Golgi apparatus</keyword>
<gene>
    <name evidence="5" type="ORF">K9U37_07890</name>
</gene>
<keyword evidence="4" id="KW-0472">Membrane</keyword>
<comment type="subcellular location">
    <subcellularLocation>
        <location evidence="1">Golgi apparatus membrane</location>
        <topology evidence="1">Peripheral membrane protein</topology>
        <orientation evidence="1">Cytoplasmic side</orientation>
    </subcellularLocation>
</comment>
<sequence length="219" mass="23835">MARIAEDLLLLLLDNAAAQPAVERARLQRLIAAAVLLDLAYECRVRPALAHEPVPPDRLVALAGRPPIDPVLRPALALLLQAPITPAAAIGKLRKRAEDDVLDQLLRTGQLHQVQLSAHRLRRNTYAWPMANRARVDRARSAVVAALFDGQRPDPQTAAIVSLLHAVDGLGTLLSLNERGWHWVQARAGEIASGTWVDDSRMSDVNLAVTTAAVRTALR</sequence>
<evidence type="ECO:0000256" key="2">
    <source>
        <dbReference type="ARBA" id="ARBA00023034"/>
    </source>
</evidence>
<evidence type="ECO:0000256" key="1">
    <source>
        <dbReference type="ARBA" id="ARBA00004255"/>
    </source>
</evidence>
<keyword evidence="6" id="KW-1185">Reference proteome</keyword>
<evidence type="ECO:0000313" key="6">
    <source>
        <dbReference type="Proteomes" id="UP001139068"/>
    </source>
</evidence>
<accession>A0ABS9YUC4</accession>
<dbReference type="InterPro" id="IPR038261">
    <property type="entry name" value="GPP34-like_sf"/>
</dbReference>
<evidence type="ECO:0000313" key="5">
    <source>
        <dbReference type="EMBL" id="MCI4674826.1"/>
    </source>
</evidence>
<proteinExistence type="predicted"/>
<name>A0ABS9YUC4_9MYCO</name>
<dbReference type="Gene3D" id="1.10.3630.10">
    <property type="entry name" value="yeast vps74-n-term truncation variant domain like"/>
    <property type="match status" value="1"/>
</dbReference>
<dbReference type="InterPro" id="IPR008628">
    <property type="entry name" value="GPP34-like"/>
</dbReference>
<evidence type="ECO:0000256" key="3">
    <source>
        <dbReference type="ARBA" id="ARBA00023121"/>
    </source>
</evidence>
<comment type="caution">
    <text evidence="5">The sequence shown here is derived from an EMBL/GenBank/DDBJ whole genome shotgun (WGS) entry which is preliminary data.</text>
</comment>
<keyword evidence="3" id="KW-0446">Lipid-binding</keyword>
<dbReference type="EMBL" id="JAIVFL010000001">
    <property type="protein sequence ID" value="MCI4674826.1"/>
    <property type="molecule type" value="Genomic_DNA"/>
</dbReference>
<evidence type="ECO:0000256" key="4">
    <source>
        <dbReference type="ARBA" id="ARBA00023136"/>
    </source>
</evidence>
<protein>
    <submittedName>
        <fullName evidence="5">GPP34 family phosphoprotein</fullName>
    </submittedName>
</protein>
<organism evidence="5 6">
    <name type="scientific">Candidatus Mycolicibacterium alkanivorans</name>
    <dbReference type="NCBI Taxonomy" id="2954114"/>
    <lineage>
        <taxon>Bacteria</taxon>
        <taxon>Bacillati</taxon>
        <taxon>Actinomycetota</taxon>
        <taxon>Actinomycetes</taxon>
        <taxon>Mycobacteriales</taxon>
        <taxon>Mycobacteriaceae</taxon>
        <taxon>Mycolicibacterium</taxon>
    </lineage>
</organism>
<dbReference type="RefSeq" id="WP_243071213.1">
    <property type="nucleotide sequence ID" value="NZ_JAIVFL010000001.1"/>
</dbReference>
<dbReference type="Pfam" id="PF05719">
    <property type="entry name" value="GPP34"/>
    <property type="match status" value="1"/>
</dbReference>
<reference evidence="5" key="1">
    <citation type="journal article" date="2022" name="ISME J.">
        <title>Identification of active gaseous-alkane degraders at natural gas seeps.</title>
        <authorList>
            <person name="Farhan Ul Haque M."/>
            <person name="Hernandez M."/>
            <person name="Crombie A.T."/>
            <person name="Murrell J.C."/>
        </authorList>
    </citation>
    <scope>NUCLEOTIDE SEQUENCE</scope>
    <source>
        <strain evidence="5">ANDR5</strain>
    </source>
</reference>
<dbReference type="Proteomes" id="UP001139068">
    <property type="component" value="Unassembled WGS sequence"/>
</dbReference>